<evidence type="ECO:0000256" key="1">
    <source>
        <dbReference type="SAM" id="MobiDB-lite"/>
    </source>
</evidence>
<evidence type="ECO:0000313" key="2">
    <source>
        <dbReference type="EMBL" id="CAL1359062.1"/>
    </source>
</evidence>
<feature type="region of interest" description="Disordered" evidence="1">
    <location>
        <begin position="83"/>
        <end position="110"/>
    </location>
</feature>
<accession>A0AAV2CRM4</accession>
<dbReference type="AlphaFoldDB" id="A0AAV2CRM4"/>
<feature type="region of interest" description="Disordered" evidence="1">
    <location>
        <begin position="1"/>
        <end position="29"/>
    </location>
</feature>
<organism evidence="2 3">
    <name type="scientific">Linum trigynum</name>
    <dbReference type="NCBI Taxonomy" id="586398"/>
    <lineage>
        <taxon>Eukaryota</taxon>
        <taxon>Viridiplantae</taxon>
        <taxon>Streptophyta</taxon>
        <taxon>Embryophyta</taxon>
        <taxon>Tracheophyta</taxon>
        <taxon>Spermatophyta</taxon>
        <taxon>Magnoliopsida</taxon>
        <taxon>eudicotyledons</taxon>
        <taxon>Gunneridae</taxon>
        <taxon>Pentapetalae</taxon>
        <taxon>rosids</taxon>
        <taxon>fabids</taxon>
        <taxon>Malpighiales</taxon>
        <taxon>Linaceae</taxon>
        <taxon>Linum</taxon>
    </lineage>
</organism>
<evidence type="ECO:0000313" key="3">
    <source>
        <dbReference type="Proteomes" id="UP001497516"/>
    </source>
</evidence>
<name>A0AAV2CRM4_9ROSI</name>
<reference evidence="2 3" key="1">
    <citation type="submission" date="2024-04" db="EMBL/GenBank/DDBJ databases">
        <authorList>
            <person name="Fracassetti M."/>
        </authorList>
    </citation>
    <scope>NUCLEOTIDE SEQUENCE [LARGE SCALE GENOMIC DNA]</scope>
</reference>
<keyword evidence="3" id="KW-1185">Reference proteome</keyword>
<dbReference type="EMBL" id="OZ034814">
    <property type="protein sequence ID" value="CAL1359062.1"/>
    <property type="molecule type" value="Genomic_DNA"/>
</dbReference>
<gene>
    <name evidence="2" type="ORF">LTRI10_LOCUS6575</name>
</gene>
<sequence>MPAPARPSFRDDERIVPPQEPPRRSRRRVRANIEELHPTQQTQLPEKWPHCEWATSTEGTRGSSSYIPTQEHDMFYHQQQTPMNYQTPQQQHTTSTFYHASGSSQQIPPPPPPVYTLVGVGLRGIREQLSSGLAKKEEVWKAAEERVEDVVEEEVEKGKWKEMKTTSEMSMFSYVLCCFS</sequence>
<proteinExistence type="predicted"/>
<dbReference type="Proteomes" id="UP001497516">
    <property type="component" value="Chromosome 10"/>
</dbReference>
<protein>
    <submittedName>
        <fullName evidence="2">Uncharacterized protein</fullName>
    </submittedName>
</protein>
<feature type="compositionally biased region" description="Polar residues" evidence="1">
    <location>
        <begin position="83"/>
        <end position="106"/>
    </location>
</feature>